<feature type="compositionally biased region" description="Polar residues" evidence="1">
    <location>
        <begin position="163"/>
        <end position="175"/>
    </location>
</feature>
<sequence length="256" mass="29045">MAEEVASGKSKTASKAKNTFSDEETENMISLWSEEEVLFNSRHRDYFKNDARQSAVNRILLRLNKQGLTSEELLKKMSALRTYYGKEIGKERSSRTSGKGTKDVYVSKWHFFTSLHFLRDNITPRKTSSNMDTCISEEKENEAVGQDQPSQQATHHVSDDGSDQGSVFPTNNPPSVKNKKKRALAFEDELLSTCLEEMKRPKEDVTDADIVFGQYVSRQLKKIPEGYAKEMLKIEIQQSIVKVMLPVAQPLSNLVT</sequence>
<feature type="region of interest" description="Disordered" evidence="1">
    <location>
        <begin position="1"/>
        <end position="24"/>
    </location>
</feature>
<dbReference type="AlphaFoldDB" id="A0AAU9VJM2"/>
<name>A0AAU9VJM2_9CNID</name>
<feature type="compositionally biased region" description="Low complexity" evidence="1">
    <location>
        <begin position="7"/>
        <end position="17"/>
    </location>
</feature>
<dbReference type="PANTHER" id="PTHR21505">
    <property type="entry name" value="MADF DOMAIN-CONTAINING PROTEIN-RELATED"/>
    <property type="match status" value="1"/>
</dbReference>
<dbReference type="PANTHER" id="PTHR21505:SF12">
    <property type="entry name" value="MADF DOMAIN-CONTAINING PROTEIN-RELATED"/>
    <property type="match status" value="1"/>
</dbReference>
<comment type="caution">
    <text evidence="3">The sequence shown here is derived from an EMBL/GenBank/DDBJ whole genome shotgun (WGS) entry which is preliminary data.</text>
</comment>
<dbReference type="Proteomes" id="UP001159428">
    <property type="component" value="Unassembled WGS sequence"/>
</dbReference>
<reference evidence="3 4" key="1">
    <citation type="submission" date="2022-05" db="EMBL/GenBank/DDBJ databases">
        <authorList>
            <consortium name="Genoscope - CEA"/>
            <person name="William W."/>
        </authorList>
    </citation>
    <scope>NUCLEOTIDE SEQUENCE [LARGE SCALE GENOMIC DNA]</scope>
</reference>
<feature type="domain" description="MADF" evidence="2">
    <location>
        <begin position="27"/>
        <end position="123"/>
    </location>
</feature>
<organism evidence="3 4">
    <name type="scientific">Pocillopora meandrina</name>
    <dbReference type="NCBI Taxonomy" id="46732"/>
    <lineage>
        <taxon>Eukaryota</taxon>
        <taxon>Metazoa</taxon>
        <taxon>Cnidaria</taxon>
        <taxon>Anthozoa</taxon>
        <taxon>Hexacorallia</taxon>
        <taxon>Scleractinia</taxon>
        <taxon>Astrocoeniina</taxon>
        <taxon>Pocilloporidae</taxon>
        <taxon>Pocillopora</taxon>
    </lineage>
</organism>
<evidence type="ECO:0000259" key="2">
    <source>
        <dbReference type="PROSITE" id="PS51029"/>
    </source>
</evidence>
<protein>
    <recommendedName>
        <fullName evidence="2">MADF domain-containing protein</fullName>
    </recommendedName>
</protein>
<dbReference type="SMART" id="SM00595">
    <property type="entry name" value="MADF"/>
    <property type="match status" value="1"/>
</dbReference>
<accession>A0AAU9VJM2</accession>
<evidence type="ECO:0000313" key="4">
    <source>
        <dbReference type="Proteomes" id="UP001159428"/>
    </source>
</evidence>
<dbReference type="EMBL" id="CALNXJ010000001">
    <property type="protein sequence ID" value="CAH3031590.1"/>
    <property type="molecule type" value="Genomic_DNA"/>
</dbReference>
<proteinExistence type="predicted"/>
<feature type="region of interest" description="Disordered" evidence="1">
    <location>
        <begin position="139"/>
        <end position="179"/>
    </location>
</feature>
<evidence type="ECO:0000256" key="1">
    <source>
        <dbReference type="SAM" id="MobiDB-lite"/>
    </source>
</evidence>
<keyword evidence="4" id="KW-1185">Reference proteome</keyword>
<dbReference type="InterPro" id="IPR006578">
    <property type="entry name" value="MADF-dom"/>
</dbReference>
<dbReference type="PROSITE" id="PS51029">
    <property type="entry name" value="MADF"/>
    <property type="match status" value="1"/>
</dbReference>
<evidence type="ECO:0000313" key="3">
    <source>
        <dbReference type="EMBL" id="CAH3031590.1"/>
    </source>
</evidence>
<gene>
    <name evidence="3" type="ORF">PMEA_00000319</name>
</gene>
<dbReference type="Pfam" id="PF10545">
    <property type="entry name" value="MADF_DNA_bdg"/>
    <property type="match status" value="1"/>
</dbReference>